<reference evidence="1" key="1">
    <citation type="journal article" date="2015" name="Nature">
        <title>Complex archaea that bridge the gap between prokaryotes and eukaryotes.</title>
        <authorList>
            <person name="Spang A."/>
            <person name="Saw J.H."/>
            <person name="Jorgensen S.L."/>
            <person name="Zaremba-Niedzwiedzka K."/>
            <person name="Martijn J."/>
            <person name="Lind A.E."/>
            <person name="van Eijk R."/>
            <person name="Schleper C."/>
            <person name="Guy L."/>
            <person name="Ettema T.J."/>
        </authorList>
    </citation>
    <scope>NUCLEOTIDE SEQUENCE</scope>
</reference>
<sequence>MVKRLENNMCKHWFEDYFKYSPKEICKANNRIVTCSGVRKQCNYPNCFEKENRHDSTKR</sequence>
<organism evidence="1">
    <name type="scientific">marine sediment metagenome</name>
    <dbReference type="NCBI Taxonomy" id="412755"/>
    <lineage>
        <taxon>unclassified sequences</taxon>
        <taxon>metagenomes</taxon>
        <taxon>ecological metagenomes</taxon>
    </lineage>
</organism>
<dbReference type="EMBL" id="LAZR01048590">
    <property type="protein sequence ID" value="KKK91578.1"/>
    <property type="molecule type" value="Genomic_DNA"/>
</dbReference>
<gene>
    <name evidence="1" type="ORF">LCGC14_2711550</name>
</gene>
<name>A0A0F8ZCV0_9ZZZZ</name>
<accession>A0A0F8ZCV0</accession>
<dbReference type="AlphaFoldDB" id="A0A0F8ZCV0"/>
<comment type="caution">
    <text evidence="1">The sequence shown here is derived from an EMBL/GenBank/DDBJ whole genome shotgun (WGS) entry which is preliminary data.</text>
</comment>
<proteinExistence type="predicted"/>
<protein>
    <submittedName>
        <fullName evidence="1">Uncharacterized protein</fullName>
    </submittedName>
</protein>
<evidence type="ECO:0000313" key="1">
    <source>
        <dbReference type="EMBL" id="KKK91578.1"/>
    </source>
</evidence>